<dbReference type="EMBL" id="JABANM010020919">
    <property type="protein sequence ID" value="KAF4722033.1"/>
    <property type="molecule type" value="Genomic_DNA"/>
</dbReference>
<proteinExistence type="predicted"/>
<accession>A0A7J6RN42</accession>
<dbReference type="SUPFAM" id="SSF57756">
    <property type="entry name" value="Retrovirus zinc finger-like domains"/>
    <property type="match status" value="1"/>
</dbReference>
<dbReference type="Gene3D" id="4.10.60.10">
    <property type="entry name" value="Zinc finger, CCHC-type"/>
    <property type="match status" value="1"/>
</dbReference>
<gene>
    <name evidence="3" type="ORF">FOZ62_017279</name>
</gene>
<feature type="domain" description="CCHC-type" evidence="2">
    <location>
        <begin position="206"/>
        <end position="222"/>
    </location>
</feature>
<feature type="non-terminal residue" evidence="3">
    <location>
        <position position="1"/>
    </location>
</feature>
<dbReference type="GO" id="GO:0003676">
    <property type="term" value="F:nucleic acid binding"/>
    <property type="evidence" value="ECO:0007669"/>
    <property type="project" value="InterPro"/>
</dbReference>
<dbReference type="InterPro" id="IPR036875">
    <property type="entry name" value="Znf_CCHC_sf"/>
</dbReference>
<feature type="compositionally biased region" description="Basic and acidic residues" evidence="1">
    <location>
        <begin position="135"/>
        <end position="146"/>
    </location>
</feature>
<evidence type="ECO:0000313" key="4">
    <source>
        <dbReference type="Proteomes" id="UP000574390"/>
    </source>
</evidence>
<feature type="compositionally biased region" description="Basic residues" evidence="1">
    <location>
        <begin position="156"/>
        <end position="168"/>
    </location>
</feature>
<dbReference type="GO" id="GO:0008270">
    <property type="term" value="F:zinc ion binding"/>
    <property type="evidence" value="ECO:0007669"/>
    <property type="project" value="InterPro"/>
</dbReference>
<protein>
    <recommendedName>
        <fullName evidence="2">CCHC-type domain-containing protein</fullName>
    </recommendedName>
</protein>
<dbReference type="AlphaFoldDB" id="A0A7J6RN42"/>
<evidence type="ECO:0000313" key="3">
    <source>
        <dbReference type="EMBL" id="KAF4722033.1"/>
    </source>
</evidence>
<evidence type="ECO:0000259" key="2">
    <source>
        <dbReference type="SMART" id="SM00343"/>
    </source>
</evidence>
<organism evidence="3 4">
    <name type="scientific">Perkinsus olseni</name>
    <name type="common">Perkinsus atlanticus</name>
    <dbReference type="NCBI Taxonomy" id="32597"/>
    <lineage>
        <taxon>Eukaryota</taxon>
        <taxon>Sar</taxon>
        <taxon>Alveolata</taxon>
        <taxon>Perkinsozoa</taxon>
        <taxon>Perkinsea</taxon>
        <taxon>Perkinsida</taxon>
        <taxon>Perkinsidae</taxon>
        <taxon>Perkinsus</taxon>
    </lineage>
</organism>
<comment type="caution">
    <text evidence="3">The sequence shown here is derived from an EMBL/GenBank/DDBJ whole genome shotgun (WGS) entry which is preliminary data.</text>
</comment>
<feature type="non-terminal residue" evidence="3">
    <location>
        <position position="228"/>
    </location>
</feature>
<sequence>LFDELFRSESAPETESDRLQSARKSQSESLSDYLQRLQGLIYNVEMETGQTMVESTRIARLYGSLPRVDVQFLRKEFSRDLTFDQLVTRVGEYFKNPLDRESYEVFVRQYKMSSSSSSTPEKTGGFSHVDLKAVEPEEDGAQRPTEDVTATTGGSRKAKKKKKMKSKHGKGEESVQAVATVCTRCNVAGHSAAYCRSDAADIVKNRCYVCSDKSHRANQCPKDKSVVY</sequence>
<feature type="domain" description="CCHC-type" evidence="2">
    <location>
        <begin position="181"/>
        <end position="197"/>
    </location>
</feature>
<dbReference type="Proteomes" id="UP000574390">
    <property type="component" value="Unassembled WGS sequence"/>
</dbReference>
<reference evidence="3 4" key="1">
    <citation type="submission" date="2020-04" db="EMBL/GenBank/DDBJ databases">
        <title>Perkinsus olseni comparative genomics.</title>
        <authorList>
            <person name="Bogema D.R."/>
        </authorList>
    </citation>
    <scope>NUCLEOTIDE SEQUENCE [LARGE SCALE GENOMIC DNA]</scope>
    <source>
        <strain evidence="3">ATCC PRA-205</strain>
    </source>
</reference>
<dbReference type="InterPro" id="IPR001878">
    <property type="entry name" value="Znf_CCHC"/>
</dbReference>
<feature type="region of interest" description="Disordered" evidence="1">
    <location>
        <begin position="135"/>
        <end position="171"/>
    </location>
</feature>
<dbReference type="SMART" id="SM00343">
    <property type="entry name" value="ZnF_C2HC"/>
    <property type="match status" value="2"/>
</dbReference>
<name>A0A7J6RN42_PEROL</name>
<evidence type="ECO:0000256" key="1">
    <source>
        <dbReference type="SAM" id="MobiDB-lite"/>
    </source>
</evidence>